<reference evidence="7 8" key="1">
    <citation type="submission" date="2021-01" db="EMBL/GenBank/DDBJ databases">
        <title>Genome sequence of Shewanella schlegeliana JCM 11561.</title>
        <authorList>
            <person name="Zhang H."/>
            <person name="Li C."/>
        </authorList>
    </citation>
    <scope>NUCLEOTIDE SEQUENCE [LARGE SCALE GENOMIC DNA]</scope>
    <source>
        <strain evidence="7 8">JCM 11561</strain>
    </source>
</reference>
<dbReference type="PANTHER" id="PTHR43133:SF51">
    <property type="entry name" value="RNA POLYMERASE SIGMA FACTOR"/>
    <property type="match status" value="1"/>
</dbReference>
<gene>
    <name evidence="7" type="ORF">JMA39_06035</name>
</gene>
<keyword evidence="4" id="KW-0804">Transcription</keyword>
<comment type="caution">
    <text evidence="7">The sequence shown here is derived from an EMBL/GenBank/DDBJ whole genome shotgun (WGS) entry which is preliminary data.</text>
</comment>
<evidence type="ECO:0000313" key="7">
    <source>
        <dbReference type="EMBL" id="MBL4912699.1"/>
    </source>
</evidence>
<dbReference type="InterPro" id="IPR014284">
    <property type="entry name" value="RNA_pol_sigma-70_dom"/>
</dbReference>
<dbReference type="InterPro" id="IPR013249">
    <property type="entry name" value="RNA_pol_sigma70_r4_t2"/>
</dbReference>
<dbReference type="InterPro" id="IPR013324">
    <property type="entry name" value="RNA_pol_sigma_r3/r4-like"/>
</dbReference>
<dbReference type="Gene3D" id="1.10.10.10">
    <property type="entry name" value="Winged helix-like DNA-binding domain superfamily/Winged helix DNA-binding domain"/>
    <property type="match status" value="1"/>
</dbReference>
<proteinExistence type="inferred from homology"/>
<dbReference type="InterPro" id="IPR007627">
    <property type="entry name" value="RNA_pol_sigma70_r2"/>
</dbReference>
<dbReference type="NCBIfam" id="TIGR02937">
    <property type="entry name" value="sigma70-ECF"/>
    <property type="match status" value="1"/>
</dbReference>
<evidence type="ECO:0000259" key="6">
    <source>
        <dbReference type="Pfam" id="PF08281"/>
    </source>
</evidence>
<dbReference type="RefSeq" id="WP_202720939.1">
    <property type="nucleotide sequence ID" value="NZ_BPEX01000012.1"/>
</dbReference>
<evidence type="ECO:0000256" key="1">
    <source>
        <dbReference type="ARBA" id="ARBA00010641"/>
    </source>
</evidence>
<feature type="domain" description="RNA polymerase sigma factor 70 region 4 type 2" evidence="6">
    <location>
        <begin position="115"/>
        <end position="165"/>
    </location>
</feature>
<dbReference type="Pfam" id="PF04542">
    <property type="entry name" value="Sigma70_r2"/>
    <property type="match status" value="1"/>
</dbReference>
<sequence>MSTAANNRSDLIMAAQTGDTKALTSLLAVCQPDARRYAYKHCHASDVDDAVQESLLIITRKVGGLKAAAAFSSWLFTVIKHECRKLSSRMFKHEPLPDEVAEELLLYRSDHELRVELIKAFESLPIHYLEVVLLRDFEELTITEMASRLNEPTGAVKSRLHRARELVREYMIAPD</sequence>
<name>A0ABS1SWC8_9GAMM</name>
<organism evidence="7 8">
    <name type="scientific">Shewanella schlegeliana</name>
    <dbReference type="NCBI Taxonomy" id="190308"/>
    <lineage>
        <taxon>Bacteria</taxon>
        <taxon>Pseudomonadati</taxon>
        <taxon>Pseudomonadota</taxon>
        <taxon>Gammaproteobacteria</taxon>
        <taxon>Alteromonadales</taxon>
        <taxon>Shewanellaceae</taxon>
        <taxon>Shewanella</taxon>
    </lineage>
</organism>
<keyword evidence="8" id="KW-1185">Reference proteome</keyword>
<evidence type="ECO:0000256" key="2">
    <source>
        <dbReference type="ARBA" id="ARBA00023015"/>
    </source>
</evidence>
<dbReference type="PANTHER" id="PTHR43133">
    <property type="entry name" value="RNA POLYMERASE ECF-TYPE SIGMA FACTO"/>
    <property type="match status" value="1"/>
</dbReference>
<evidence type="ECO:0000259" key="5">
    <source>
        <dbReference type="Pfam" id="PF04542"/>
    </source>
</evidence>
<keyword evidence="2" id="KW-0805">Transcription regulation</keyword>
<comment type="similarity">
    <text evidence="1">Belongs to the sigma-70 factor family. ECF subfamily.</text>
</comment>
<accession>A0ABS1SWC8</accession>
<evidence type="ECO:0000256" key="4">
    <source>
        <dbReference type="ARBA" id="ARBA00023163"/>
    </source>
</evidence>
<dbReference type="SUPFAM" id="SSF88659">
    <property type="entry name" value="Sigma3 and sigma4 domains of RNA polymerase sigma factors"/>
    <property type="match status" value="1"/>
</dbReference>
<dbReference type="InterPro" id="IPR036388">
    <property type="entry name" value="WH-like_DNA-bd_sf"/>
</dbReference>
<dbReference type="Pfam" id="PF08281">
    <property type="entry name" value="Sigma70_r4_2"/>
    <property type="match status" value="1"/>
</dbReference>
<dbReference type="EMBL" id="JAESVD010000003">
    <property type="protein sequence ID" value="MBL4912699.1"/>
    <property type="molecule type" value="Genomic_DNA"/>
</dbReference>
<feature type="domain" description="RNA polymerase sigma-70 region 2" evidence="5">
    <location>
        <begin position="30"/>
        <end position="85"/>
    </location>
</feature>
<protein>
    <submittedName>
        <fullName evidence="7">RNA polymerase sigma factor</fullName>
    </submittedName>
</protein>
<dbReference type="InterPro" id="IPR013325">
    <property type="entry name" value="RNA_pol_sigma_r2"/>
</dbReference>
<evidence type="ECO:0000256" key="3">
    <source>
        <dbReference type="ARBA" id="ARBA00023082"/>
    </source>
</evidence>
<dbReference type="Proteomes" id="UP000604898">
    <property type="component" value="Unassembled WGS sequence"/>
</dbReference>
<dbReference type="Gene3D" id="1.10.1740.10">
    <property type="match status" value="1"/>
</dbReference>
<dbReference type="CDD" id="cd06171">
    <property type="entry name" value="Sigma70_r4"/>
    <property type="match status" value="1"/>
</dbReference>
<keyword evidence="3" id="KW-0731">Sigma factor</keyword>
<evidence type="ECO:0000313" key="8">
    <source>
        <dbReference type="Proteomes" id="UP000604898"/>
    </source>
</evidence>
<dbReference type="SUPFAM" id="SSF88946">
    <property type="entry name" value="Sigma2 domain of RNA polymerase sigma factors"/>
    <property type="match status" value="1"/>
</dbReference>
<dbReference type="InterPro" id="IPR039425">
    <property type="entry name" value="RNA_pol_sigma-70-like"/>
</dbReference>